<feature type="compositionally biased region" description="Low complexity" evidence="1">
    <location>
        <begin position="1641"/>
        <end position="1652"/>
    </location>
</feature>
<feature type="region of interest" description="Disordered" evidence="1">
    <location>
        <begin position="658"/>
        <end position="693"/>
    </location>
</feature>
<reference evidence="2 3" key="1">
    <citation type="journal article" date="2015" name="Nat. Commun.">
        <title>Lucilia cuprina genome unlocks parasitic fly biology to underpin future interventions.</title>
        <authorList>
            <person name="Anstead C.A."/>
            <person name="Korhonen P.K."/>
            <person name="Young N.D."/>
            <person name="Hall R.S."/>
            <person name="Jex A.R."/>
            <person name="Murali S.C."/>
            <person name="Hughes D.S."/>
            <person name="Lee S.F."/>
            <person name="Perry T."/>
            <person name="Stroehlein A.J."/>
            <person name="Ansell B.R."/>
            <person name="Breugelmans B."/>
            <person name="Hofmann A."/>
            <person name="Qu J."/>
            <person name="Dugan S."/>
            <person name="Lee S.L."/>
            <person name="Chao H."/>
            <person name="Dinh H."/>
            <person name="Han Y."/>
            <person name="Doddapaneni H.V."/>
            <person name="Worley K.C."/>
            <person name="Muzny D.M."/>
            <person name="Ioannidis P."/>
            <person name="Waterhouse R.M."/>
            <person name="Zdobnov E.M."/>
            <person name="James P.J."/>
            <person name="Bagnall N.H."/>
            <person name="Kotze A.C."/>
            <person name="Gibbs R.A."/>
            <person name="Richards S."/>
            <person name="Batterham P."/>
            <person name="Gasser R.B."/>
        </authorList>
    </citation>
    <scope>NUCLEOTIDE SEQUENCE [LARGE SCALE GENOMIC DNA]</scope>
    <source>
        <strain evidence="2 3">LS</strain>
        <tissue evidence="2">Full body</tissue>
    </source>
</reference>
<evidence type="ECO:0000256" key="1">
    <source>
        <dbReference type="SAM" id="MobiDB-lite"/>
    </source>
</evidence>
<dbReference type="OrthoDB" id="7762739at2759"/>
<comment type="caution">
    <text evidence="2">The sequence shown here is derived from an EMBL/GenBank/DDBJ whole genome shotgun (WGS) entry which is preliminary data.</text>
</comment>
<dbReference type="EMBL" id="JRES01000083">
    <property type="protein sequence ID" value="KNC34258.1"/>
    <property type="molecule type" value="Genomic_DNA"/>
</dbReference>
<proteinExistence type="predicted"/>
<feature type="region of interest" description="Disordered" evidence="1">
    <location>
        <begin position="1641"/>
        <end position="1664"/>
    </location>
</feature>
<feature type="region of interest" description="Disordered" evidence="1">
    <location>
        <begin position="1298"/>
        <end position="1317"/>
    </location>
</feature>
<feature type="compositionally biased region" description="Polar residues" evidence="1">
    <location>
        <begin position="673"/>
        <end position="687"/>
    </location>
</feature>
<feature type="region of interest" description="Disordered" evidence="1">
    <location>
        <begin position="516"/>
        <end position="544"/>
    </location>
</feature>
<keyword evidence="3" id="KW-1185">Reference proteome</keyword>
<feature type="region of interest" description="Disordered" evidence="1">
    <location>
        <begin position="1800"/>
        <end position="1828"/>
    </location>
</feature>
<feature type="compositionally biased region" description="Polar residues" evidence="1">
    <location>
        <begin position="1653"/>
        <end position="1664"/>
    </location>
</feature>
<dbReference type="STRING" id="7375.A0A0L0CPF9"/>
<protein>
    <submittedName>
        <fullName evidence="2">Uncharacterized protein</fullName>
    </submittedName>
</protein>
<accession>A0A0L0CPF9</accession>
<gene>
    <name evidence="2" type="ORF">FF38_09923</name>
</gene>
<feature type="compositionally biased region" description="Polar residues" evidence="1">
    <location>
        <begin position="516"/>
        <end position="540"/>
    </location>
</feature>
<organism evidence="2 3">
    <name type="scientific">Lucilia cuprina</name>
    <name type="common">Green bottle fly</name>
    <name type="synonym">Australian sheep blowfly</name>
    <dbReference type="NCBI Taxonomy" id="7375"/>
    <lineage>
        <taxon>Eukaryota</taxon>
        <taxon>Metazoa</taxon>
        <taxon>Ecdysozoa</taxon>
        <taxon>Arthropoda</taxon>
        <taxon>Hexapoda</taxon>
        <taxon>Insecta</taxon>
        <taxon>Pterygota</taxon>
        <taxon>Neoptera</taxon>
        <taxon>Endopterygota</taxon>
        <taxon>Diptera</taxon>
        <taxon>Brachycera</taxon>
        <taxon>Muscomorpha</taxon>
        <taxon>Oestroidea</taxon>
        <taxon>Calliphoridae</taxon>
        <taxon>Luciliinae</taxon>
        <taxon>Lucilia</taxon>
    </lineage>
</organism>
<dbReference type="Proteomes" id="UP000037069">
    <property type="component" value="Unassembled WGS sequence"/>
</dbReference>
<evidence type="ECO:0000313" key="2">
    <source>
        <dbReference type="EMBL" id="KNC34258.1"/>
    </source>
</evidence>
<name>A0A0L0CPF9_LUCCU</name>
<evidence type="ECO:0000313" key="3">
    <source>
        <dbReference type="Proteomes" id="UP000037069"/>
    </source>
</evidence>
<dbReference type="OMA" id="QNLPMGN"/>
<sequence>MDSKKRRSTLRKSISTDVDVIKTQIKRRISFSGKNSVRVFHGEEEPKTWNNSYEISDHLNGNETASNLGAPFKNEITRSALKIKHNNKENVGQSNMQQELQMESSNHLKNMSVNNNQSIFSTTKDLINNSYQHQSSKKFHIENSVDITLNESEIQNFQNEPYKDGEQTTNNLCSFSMTDNEKEPRSIIFADRTVDYMNELKIDSLNIRDDTKTNDFKDGKSVTVFSEYMDEDQYVDFTCTKVKSSKEPITIYMNDSLSISGNENTIKSNRRTIRQATAMNLSPNMAKQYDKENVNPTSLHNVNETQNETCEMEINDDLKIQSQTNDVNVQKETLAFQEKLNRLSFLQDSDDNMNIDNSLEARIAEPNNKARPTISFNDAIEMSPKETLAKNKKNSRATINCNQPIEISPQKGKSESSQIIMPIKKVNFRQSINFNKTIEFSPNKVEVKTGYKDKSRQTLNFNQSMDIDSKNAIVGECNNQHETIPKERSRPTITFHQPIETSPPKVKTNLPRQTINLNGDTSNSPAKLTQEPASTNNINVPESIRKPGQLPKLVVRKICTPLVNKSKNPIDLEQQRMLRYKKKQEQNVAPGNVENVTTVGIEKGNPSNAEKSLNFSLSSVKNMSLSPESSSPLIPSEFKALNFKQLNDELERGKINVFANAPKTPSTDRKNRNTASKHFQSSSQPVTKQRRTLVFDDVDIPTSSDDTLNKDVKTLKSNNYFDFNSTQDNIGQNKKYNDKCRYSQADDIMLDNTSFLTRAKLSDETVCRSNSKREVTQLNGIMDLFDESLRDAASKLDRGLLSSCVKAKKSCNKENDTLSSMFQNAKPIFTQAIANIKECNNYMDAFDIMDISTEVDSSKFKKHENKYESSFQNPRRTILLNQNIEPCEVYTSNYRDANEIHVVQSDRNGQAGICSNTQLEIDDQYGNDIEKSKQKILQEIPSRSHDNHIKKIEHINEVESNYKKENIEVDNFSHNSKLIRKTLHFNNEFCELDESIAQQQWAKRLTNTVDTDLNDENNVFLETSNKDEDINTIRIHNLVEKCTRQTIYLNNDIEESFNSEAKENTNKEKSSESNNINDDFNDFHLNVYGNSMLCKDENINTLCTDTISNKRQTLYPNDYIGDEIIFDHEKRTVIPQDNKNISDESKNNRRNTIYFDNDNIIEDNQATAKECDKSEIDKNGITLMYNQEIYFDETLEKPAKSVEPIQLLENIETDGSKSTRKKEIQIEMDKMNTKKNIDAENTDEGNFNSKSLRKTLYFNNEIPTENTIKNIDVEKVDTGVFHSKPLIEAAFFNSEIPTEDGQNQSVNHDGSEINKTGIFDSNSARKTLYFDNGISVENVPIENIQTIKPVTISCNSNQEIKTMHFDNEVCLLDQCKSQTTNQMLCNRVTQSRKSIDISEDMDVTLKEVITKVENKSDFCCPKQDKLMDLSLDTIHSSNDNENKKQFVPRRKSIYTAENMDLSFDADEQENNGIVSEPQVPCEDNRMMDLTLDVDQQITNTFEFAKDDKISDFKDNNEMSCPRKDKMMNFNDNKQQVSHRKSIYTDEQMDLTFDGDKQEENVILSKQQVSSNDNRMMDLTLDFCQHNNTSKYVKDDKISEFKNNNEISINQSFTPAENYQFPEPGEPLNAAKMVLGRYTNSNSMTSKSKTTNMQENAPMTPVNFTGSNSNNRLIYMTPRLSLLEFTAEERKAKEEERLQNTKYISPLRNEGNNKRLPVNLTPVLSIPKKRQTLVFDNCQIDESSTETEKITEKLVSPKILDYDMEVTEKQEPFRLSRRGTYNHNQAIEMSGIISNESVLHTPTPKDKKSCIPIPISSGKKSYKSSDNHKEAENQFDMEADNLAESIQFMRRATTFTQRRDTTIGPIDLNIENEPARKPSIFEGNPITISDVSVFFEVQRKSNSLIPETDNELAVEHFDVSGLKAIDRVKKSLENHHLNLTLEDIEQTRLSLVRISYEEQEDNLAEDTTSPSGDVVVESVDNNLDWKNKRQSVNYLRNISAVCRKCKRCQETVLNETTSSTYDSFVLPPLPPLPDLGIDRLRRLRKRPIISDVNIMWQRVSLDRTIINPFNISDDESQIISDLDDEIEDESSAVTKCIRNYKNDLLSLETDLLAKQQNEPSTKELPFVLRLDILLSANSTNWIFDFQMQSRGLLVFTHKKLFTFAISLQFDEVDVFGNDINVKCVKLEKGHVLEKNWKAIDFVLDFQLKLNLPFDLQSLCEGSNENDVFKMLQAIDRVCLDTIQMGNYLQRISFTNQASIIRDELRTYVRKIIRKIVKRTDNDFRHVEKTEIKVELLNLKKLSFKNIISPSLHNFQEEIHLLPTGLQFLEEFLPNPLNYTNQH</sequence>